<sequence>MFQIKNKSISASFRTFHHAAAPHGVGKGWLAPALTLHDRQPFYTVLARTRMAEKDSAERALPNREKPECRPRSGFFVADKKKI</sequence>
<evidence type="ECO:0000313" key="1">
    <source>
        <dbReference type="EMBL" id="MBG8553070.1"/>
    </source>
</evidence>
<evidence type="ECO:0000313" key="2">
    <source>
        <dbReference type="Proteomes" id="UP000601099"/>
    </source>
</evidence>
<proteinExistence type="predicted"/>
<protein>
    <submittedName>
        <fullName evidence="1">Uncharacterized protein</fullName>
    </submittedName>
</protein>
<accession>A0ABS0KYZ0</accession>
<organism evidence="1 2">
    <name type="scientific">Hymenobacter guriensis</name>
    <dbReference type="NCBI Taxonomy" id="2793065"/>
    <lineage>
        <taxon>Bacteria</taxon>
        <taxon>Pseudomonadati</taxon>
        <taxon>Bacteroidota</taxon>
        <taxon>Cytophagia</taxon>
        <taxon>Cytophagales</taxon>
        <taxon>Hymenobacteraceae</taxon>
        <taxon>Hymenobacter</taxon>
    </lineage>
</organism>
<reference evidence="1 2" key="1">
    <citation type="submission" date="2020-11" db="EMBL/GenBank/DDBJ databases">
        <title>Hymenobacter sp.</title>
        <authorList>
            <person name="Kim M.K."/>
        </authorList>
    </citation>
    <scope>NUCLEOTIDE SEQUENCE [LARGE SCALE GENOMIC DNA]</scope>
    <source>
        <strain evidence="1 2">BT594</strain>
    </source>
</reference>
<comment type="caution">
    <text evidence="1">The sequence shown here is derived from an EMBL/GenBank/DDBJ whole genome shotgun (WGS) entry which is preliminary data.</text>
</comment>
<gene>
    <name evidence="1" type="ORF">I5L79_05910</name>
</gene>
<dbReference type="EMBL" id="JADWYK010000002">
    <property type="protein sequence ID" value="MBG8553070.1"/>
    <property type="molecule type" value="Genomic_DNA"/>
</dbReference>
<dbReference type="Proteomes" id="UP000601099">
    <property type="component" value="Unassembled WGS sequence"/>
</dbReference>
<keyword evidence="2" id="KW-1185">Reference proteome</keyword>
<name>A0ABS0KYZ0_9BACT</name>